<evidence type="ECO:0000313" key="3">
    <source>
        <dbReference type="Proteomes" id="UP000239747"/>
    </source>
</evidence>
<dbReference type="EMBL" id="MTPW01000001">
    <property type="protein sequence ID" value="PQJ30953.1"/>
    <property type="molecule type" value="Genomic_DNA"/>
</dbReference>
<keyword evidence="1" id="KW-0732">Signal</keyword>
<evidence type="ECO:0008006" key="4">
    <source>
        <dbReference type="Google" id="ProtNLM"/>
    </source>
</evidence>
<dbReference type="AlphaFoldDB" id="A0A2S7U9K7"/>
<keyword evidence="3" id="KW-1185">Reference proteome</keyword>
<comment type="caution">
    <text evidence="2">The sequence shown here is derived from an EMBL/GenBank/DDBJ whole genome shotgun (WGS) entry which is preliminary data.</text>
</comment>
<evidence type="ECO:0000256" key="1">
    <source>
        <dbReference type="SAM" id="SignalP"/>
    </source>
</evidence>
<feature type="signal peptide" evidence="1">
    <location>
        <begin position="1"/>
        <end position="22"/>
    </location>
</feature>
<evidence type="ECO:0000313" key="2">
    <source>
        <dbReference type="EMBL" id="PQJ30953.1"/>
    </source>
</evidence>
<sequence length="394" mass="45262">MKTHVLIVSLVFSLLLGLFTQAQETEKKQTKRDSIRAANMREKYPVQIDTVDGKVVKYIDGTPGAHDEIIRGSESAIAALEESHSLYVSDKKTQFKTMIERVNKSLEDNKITEEQADESKAKFAEDLAEIITQHRAKTDAEINLIKVNRTSAFYDYRLEDRATSTLEISTKKGISINIENNRQSQKYIKTTSGFTLGFGYNYMNGDDLGINDFSYPNNNYFSLGYQWKTTLDKNNNFRLLYGVEYQTQGTELNGNRFFSQGDETQITDIGFSTEKAKFRQDQLVFPLHLEFGGSERKEYEDGRVRFQEYDKWKFGIGGFAGFNMSSRLKLKYDLDGREIKETRINNFDNEVLLYGVDAYVGRGDLTFFGRMNFNNVFKSNSVDAQYVTFGIRIQ</sequence>
<dbReference type="Proteomes" id="UP000239747">
    <property type="component" value="Unassembled WGS sequence"/>
</dbReference>
<accession>A0A2S7U9K7</accession>
<reference evidence="2 3" key="1">
    <citation type="submission" date="2017-01" db="EMBL/GenBank/DDBJ databases">
        <title>Trade-off between light-utilization and light-protection in marine flavobacteria.</title>
        <authorList>
            <person name="Kumagai Y."/>
            <person name="Yoshizawa S."/>
            <person name="Kogure K."/>
            <person name="Iwasaki W."/>
        </authorList>
    </citation>
    <scope>NUCLEOTIDE SEQUENCE [LARGE SCALE GENOMIC DNA]</scope>
    <source>
        <strain evidence="2 3">KCTC 32109</strain>
    </source>
</reference>
<organism evidence="2 3">
    <name type="scientific">Nonlabens arenilitoris</name>
    <dbReference type="NCBI Taxonomy" id="1217969"/>
    <lineage>
        <taxon>Bacteria</taxon>
        <taxon>Pseudomonadati</taxon>
        <taxon>Bacteroidota</taxon>
        <taxon>Flavobacteriia</taxon>
        <taxon>Flavobacteriales</taxon>
        <taxon>Flavobacteriaceae</taxon>
        <taxon>Nonlabens</taxon>
    </lineage>
</organism>
<name>A0A2S7U9K7_9FLAO</name>
<dbReference type="RefSeq" id="WP_105070112.1">
    <property type="nucleotide sequence ID" value="NZ_MTPW01000001.1"/>
</dbReference>
<gene>
    <name evidence="2" type="ORF">BST92_02955</name>
</gene>
<dbReference type="OrthoDB" id="1466811at2"/>
<proteinExistence type="predicted"/>
<protein>
    <recommendedName>
        <fullName evidence="4">Outer membrane protein beta-barrel domain-containing protein</fullName>
    </recommendedName>
</protein>
<feature type="chain" id="PRO_5015629372" description="Outer membrane protein beta-barrel domain-containing protein" evidence="1">
    <location>
        <begin position="23"/>
        <end position="394"/>
    </location>
</feature>